<sequence>MITPKEIRQKAEKSFFKIVSSQLRSESLFPWVIPSNKQITGNNYSDWKNDLLPLFQQSKQVKPKGYTVIWKEKKINGSVQSVPSKIYFDNLDDFLFFIDKEGDYKKIIDAKERIVAEFPNIEGWVNDNPSILLEFFEVWDDLIKVCKYFVAHSSPYNYYIRELPIEVHSKFIEQSSGLLTKLLDRLLPDEQVNRRATDFATRYGLKKANIYTQIRILDEELKSSLGYDECSLTLEDAAWLRWLPEKVFIIENQVCYLTFPKVKNSVAIFGSGFKSRLSKHLPWLENTRLICWFDLDTAGFEMLNMIRQHYPIAESLLMDEDTYFNFRNFAVTNNSKRKELPLLMPSEREMYEFLLTNNRRLEQERISQQFIYRKLEG</sequence>
<evidence type="ECO:0000313" key="4">
    <source>
        <dbReference type="Proteomes" id="UP000239872"/>
    </source>
</evidence>
<accession>A0A2S7SPU3</accession>
<dbReference type="Pfam" id="PF11795">
    <property type="entry name" value="DUF3322"/>
    <property type="match status" value="1"/>
</dbReference>
<dbReference type="Proteomes" id="UP000239872">
    <property type="component" value="Unassembled WGS sequence"/>
</dbReference>
<gene>
    <name evidence="3" type="ORF">CJD36_021915</name>
</gene>
<protein>
    <recommendedName>
        <fullName evidence="5">Wadjet protein JetD C-terminal domain-containing protein</fullName>
    </recommendedName>
</protein>
<evidence type="ECO:0000259" key="1">
    <source>
        <dbReference type="Pfam" id="PF09983"/>
    </source>
</evidence>
<evidence type="ECO:0008006" key="5">
    <source>
        <dbReference type="Google" id="ProtNLM"/>
    </source>
</evidence>
<evidence type="ECO:0000259" key="2">
    <source>
        <dbReference type="Pfam" id="PF11795"/>
    </source>
</evidence>
<dbReference type="RefSeq" id="WP_105041351.1">
    <property type="nucleotide sequence ID" value="NZ_PPSL01000010.1"/>
</dbReference>
<dbReference type="InterPro" id="IPR024534">
    <property type="entry name" value="JetD_C"/>
</dbReference>
<reference evidence="3 4" key="1">
    <citation type="submission" date="2018-01" db="EMBL/GenBank/DDBJ databases">
        <title>A novel member of the phylum Bacteroidetes isolated from glacier ice.</title>
        <authorList>
            <person name="Liu Q."/>
            <person name="Xin Y.-H."/>
        </authorList>
    </citation>
    <scope>NUCLEOTIDE SEQUENCE [LARGE SCALE GENOMIC DNA]</scope>
    <source>
        <strain evidence="3 4">RB1R16</strain>
    </source>
</reference>
<keyword evidence="4" id="KW-1185">Reference proteome</keyword>
<dbReference type="Pfam" id="PF09983">
    <property type="entry name" value="JetD_C"/>
    <property type="match status" value="1"/>
</dbReference>
<dbReference type="OrthoDB" id="322908at2"/>
<feature type="domain" description="DUF3322" evidence="2">
    <location>
        <begin position="4"/>
        <end position="184"/>
    </location>
</feature>
<dbReference type="InterPro" id="IPR024537">
    <property type="entry name" value="DUF3322"/>
</dbReference>
<proteinExistence type="predicted"/>
<comment type="caution">
    <text evidence="3">The sequence shown here is derived from an EMBL/GenBank/DDBJ whole genome shotgun (WGS) entry which is preliminary data.</text>
</comment>
<dbReference type="EMBL" id="PPSL01000010">
    <property type="protein sequence ID" value="PQJ08923.1"/>
    <property type="molecule type" value="Genomic_DNA"/>
</dbReference>
<feature type="domain" description="Wadjet protein JetD C-terminal" evidence="1">
    <location>
        <begin position="204"/>
        <end position="373"/>
    </location>
</feature>
<evidence type="ECO:0000313" key="3">
    <source>
        <dbReference type="EMBL" id="PQJ08923.1"/>
    </source>
</evidence>
<name>A0A2S7SPU3_9BACT</name>
<dbReference type="AlphaFoldDB" id="A0A2S7SPU3"/>
<organism evidence="3 4">
    <name type="scientific">Flavipsychrobacter stenotrophus</name>
    <dbReference type="NCBI Taxonomy" id="2077091"/>
    <lineage>
        <taxon>Bacteria</taxon>
        <taxon>Pseudomonadati</taxon>
        <taxon>Bacteroidota</taxon>
        <taxon>Chitinophagia</taxon>
        <taxon>Chitinophagales</taxon>
        <taxon>Chitinophagaceae</taxon>
        <taxon>Flavipsychrobacter</taxon>
    </lineage>
</organism>